<evidence type="ECO:0000256" key="4">
    <source>
        <dbReference type="ARBA" id="ARBA00022617"/>
    </source>
</evidence>
<keyword evidence="7 9" id="KW-0408">Iron</keyword>
<dbReference type="CDD" id="cd11065">
    <property type="entry name" value="CYP64-like"/>
    <property type="match status" value="1"/>
</dbReference>
<evidence type="ECO:0000256" key="2">
    <source>
        <dbReference type="ARBA" id="ARBA00005179"/>
    </source>
</evidence>
<comment type="caution">
    <text evidence="11">The sequence shown here is derived from an EMBL/GenBank/DDBJ whole genome shotgun (WGS) entry which is preliminary data.</text>
</comment>
<dbReference type="GO" id="GO:0004497">
    <property type="term" value="F:monooxygenase activity"/>
    <property type="evidence" value="ECO:0007669"/>
    <property type="project" value="UniProtKB-KW"/>
</dbReference>
<dbReference type="InterPro" id="IPR001128">
    <property type="entry name" value="Cyt_P450"/>
</dbReference>
<evidence type="ECO:0000256" key="9">
    <source>
        <dbReference type="PIRSR" id="PIRSR602401-1"/>
    </source>
</evidence>
<evidence type="ECO:0008006" key="13">
    <source>
        <dbReference type="Google" id="ProtNLM"/>
    </source>
</evidence>
<keyword evidence="12" id="KW-1185">Reference proteome</keyword>
<proteinExistence type="inferred from homology"/>
<dbReference type="InterPro" id="IPR050364">
    <property type="entry name" value="Cytochrome_P450_fung"/>
</dbReference>
<evidence type="ECO:0000256" key="1">
    <source>
        <dbReference type="ARBA" id="ARBA00001971"/>
    </source>
</evidence>
<dbReference type="Gene3D" id="3.40.30.120">
    <property type="match status" value="1"/>
</dbReference>
<comment type="similarity">
    <text evidence="3">Belongs to the cytochrome P450 family.</text>
</comment>
<evidence type="ECO:0000256" key="8">
    <source>
        <dbReference type="ARBA" id="ARBA00023033"/>
    </source>
</evidence>
<dbReference type="GO" id="GO:0016705">
    <property type="term" value="F:oxidoreductase activity, acting on paired donors, with incorporation or reduction of molecular oxygen"/>
    <property type="evidence" value="ECO:0007669"/>
    <property type="project" value="InterPro"/>
</dbReference>
<keyword evidence="4 9" id="KW-0349">Heme</keyword>
<evidence type="ECO:0000256" key="3">
    <source>
        <dbReference type="ARBA" id="ARBA00010617"/>
    </source>
</evidence>
<dbReference type="EMBL" id="SGPL01000640">
    <property type="protein sequence ID" value="THH09320.1"/>
    <property type="molecule type" value="Genomic_DNA"/>
</dbReference>
<feature type="transmembrane region" description="Helical" evidence="10">
    <location>
        <begin position="159"/>
        <end position="190"/>
    </location>
</feature>
<dbReference type="OrthoDB" id="2789670at2759"/>
<comment type="cofactor">
    <cofactor evidence="1 9">
        <name>heme</name>
        <dbReference type="ChEBI" id="CHEBI:30413"/>
    </cofactor>
</comment>
<keyword evidence="5 9" id="KW-0479">Metal-binding</keyword>
<dbReference type="PRINTS" id="PR00463">
    <property type="entry name" value="EP450I"/>
</dbReference>
<feature type="binding site" description="axial binding residue" evidence="9">
    <location>
        <position position="634"/>
    </location>
    <ligand>
        <name>heme</name>
        <dbReference type="ChEBI" id="CHEBI:30413"/>
    </ligand>
    <ligandPart>
        <name>Fe</name>
        <dbReference type="ChEBI" id="CHEBI:18248"/>
    </ligandPart>
</feature>
<feature type="non-terminal residue" evidence="11">
    <location>
        <position position="1"/>
    </location>
</feature>
<organism evidence="11 12">
    <name type="scientific">Bondarzewia mesenterica</name>
    <dbReference type="NCBI Taxonomy" id="1095465"/>
    <lineage>
        <taxon>Eukaryota</taxon>
        <taxon>Fungi</taxon>
        <taxon>Dikarya</taxon>
        <taxon>Basidiomycota</taxon>
        <taxon>Agaricomycotina</taxon>
        <taxon>Agaricomycetes</taxon>
        <taxon>Russulales</taxon>
        <taxon>Bondarzewiaceae</taxon>
        <taxon>Bondarzewia</taxon>
    </lineage>
</organism>
<dbReference type="SUPFAM" id="SSF48264">
    <property type="entry name" value="Cytochrome P450"/>
    <property type="match status" value="1"/>
</dbReference>
<name>A0A4S4LHL6_9AGAM</name>
<evidence type="ECO:0000256" key="5">
    <source>
        <dbReference type="ARBA" id="ARBA00022723"/>
    </source>
</evidence>
<evidence type="ECO:0000256" key="10">
    <source>
        <dbReference type="SAM" id="Phobius"/>
    </source>
</evidence>
<sequence length="719" mass="80815">NHSRRLRRSYAACQLEREPDEDTQLVKKSPYGVSGDKIRAGDRAPDATMLMRRPGGEEMRLFNVIQGGNMHTILVFVGRAPRDLESDVREMVKYCEVGIASIALLAPSGSEPQDLAGVGRFVDAGGHAYAGYEVGEDETMFVAVRPDGMIGSQIRRINVLAVIAALAIIAPMSASIVYGLLAITFLFIALHCSRNRYSAPLPPGPKSWPILGNMKDMKTEQLWLTTSEWAKKYGSVVYVHVLRQGIVYLNTEEAVTDLLEKRASIYSDKPNLVMAPELCGAGNMLVFTGYGALARRQRRLMSQVLNQNSIEQHRMILEKSAWELVNHMLTHPENCFAHIRRYAAGIVLKIVYGIEMQNDSKTKRLAPEKGKWRETNTESLTYLDLVERTTLLLANKITAGGGIWAVDMFPLLKHLPAWFPGAEFKHRAARWKETIDELRERPWAAAKRNIASGEAAPSFCSTFLGDHEKTLTEREELDVRDAANSMYTASMDTTAAVVSHFLLAMVHYPDVMRRAQQELDDVLGGDRLPTFADRERLPYLDAVFEESMRWGCPVPLGLPHSVMRDDVYQGMRIPKGSVIFANIWNILRDSNIYPDPDNFNPERFLDGSRNNNGLSRARQRDPRAFVFGFGWRRCPATHLVESSVWLLIATLIAAFDISKVTHPNSPHPVEPKVTYENCAFRTPSEFEVDIRPRPGTARNRCDSDSREVCGVTFLMTIPY</sequence>
<comment type="pathway">
    <text evidence="2">Secondary metabolite biosynthesis.</text>
</comment>
<evidence type="ECO:0000313" key="11">
    <source>
        <dbReference type="EMBL" id="THH09320.1"/>
    </source>
</evidence>
<keyword evidence="10" id="KW-0812">Transmembrane</keyword>
<keyword evidence="10" id="KW-1133">Transmembrane helix</keyword>
<gene>
    <name evidence="11" type="ORF">EW146_g8712</name>
</gene>
<evidence type="ECO:0000256" key="6">
    <source>
        <dbReference type="ARBA" id="ARBA00023002"/>
    </source>
</evidence>
<evidence type="ECO:0000256" key="7">
    <source>
        <dbReference type="ARBA" id="ARBA00023004"/>
    </source>
</evidence>
<dbReference type="GO" id="GO:0005506">
    <property type="term" value="F:iron ion binding"/>
    <property type="evidence" value="ECO:0007669"/>
    <property type="project" value="InterPro"/>
</dbReference>
<dbReference type="GO" id="GO:0020037">
    <property type="term" value="F:heme binding"/>
    <property type="evidence" value="ECO:0007669"/>
    <property type="project" value="InterPro"/>
</dbReference>
<accession>A0A4S4LHL6</accession>
<evidence type="ECO:0000313" key="12">
    <source>
        <dbReference type="Proteomes" id="UP000310158"/>
    </source>
</evidence>
<protein>
    <recommendedName>
        <fullName evidence="13">Cytochrome P450</fullName>
    </recommendedName>
</protein>
<dbReference type="InterPro" id="IPR002401">
    <property type="entry name" value="Cyt_P450_E_grp-I"/>
</dbReference>
<keyword evidence="6" id="KW-0560">Oxidoreductase</keyword>
<dbReference type="Gene3D" id="1.10.630.10">
    <property type="entry name" value="Cytochrome P450"/>
    <property type="match status" value="1"/>
</dbReference>
<dbReference type="InterPro" id="IPR036249">
    <property type="entry name" value="Thioredoxin-like_sf"/>
</dbReference>
<dbReference type="PANTHER" id="PTHR46300">
    <property type="entry name" value="P450, PUTATIVE (EUROFUNG)-RELATED-RELATED"/>
    <property type="match status" value="1"/>
</dbReference>
<dbReference type="Proteomes" id="UP000310158">
    <property type="component" value="Unassembled WGS sequence"/>
</dbReference>
<dbReference type="AlphaFoldDB" id="A0A4S4LHL6"/>
<dbReference type="Pfam" id="PF00067">
    <property type="entry name" value="p450"/>
    <property type="match status" value="1"/>
</dbReference>
<keyword evidence="10" id="KW-0472">Membrane</keyword>
<keyword evidence="8" id="KW-0503">Monooxygenase</keyword>
<dbReference type="InterPro" id="IPR036396">
    <property type="entry name" value="Cyt_P450_sf"/>
</dbReference>
<dbReference type="PANTHER" id="PTHR46300:SF7">
    <property type="entry name" value="P450, PUTATIVE (EUROFUNG)-RELATED"/>
    <property type="match status" value="1"/>
</dbReference>
<reference evidence="11 12" key="1">
    <citation type="submission" date="2019-02" db="EMBL/GenBank/DDBJ databases">
        <title>Genome sequencing of the rare red list fungi Bondarzewia mesenterica.</title>
        <authorList>
            <person name="Buettner E."/>
            <person name="Kellner H."/>
        </authorList>
    </citation>
    <scope>NUCLEOTIDE SEQUENCE [LARGE SCALE GENOMIC DNA]</scope>
    <source>
        <strain evidence="11 12">DSM 108281</strain>
    </source>
</reference>
<dbReference type="SUPFAM" id="SSF52833">
    <property type="entry name" value="Thioredoxin-like"/>
    <property type="match status" value="1"/>
</dbReference>